<name>A0A849CQA0_PASMD</name>
<dbReference type="RefSeq" id="WP_014667814.1">
    <property type="nucleotide sequence ID" value="NZ_CP030096.1"/>
</dbReference>
<dbReference type="InterPro" id="IPR054787">
    <property type="entry name" value="TrlF_ATPase"/>
</dbReference>
<feature type="coiled-coil region" evidence="1">
    <location>
        <begin position="456"/>
        <end position="499"/>
    </location>
</feature>
<dbReference type="SUPFAM" id="SSF89550">
    <property type="entry name" value="PHP domain-like"/>
    <property type="match status" value="1"/>
</dbReference>
<dbReference type="InterPro" id="IPR016195">
    <property type="entry name" value="Pol/histidinol_Pase-like"/>
</dbReference>
<dbReference type="EMBL" id="PPVL01000003">
    <property type="protein sequence ID" value="NNI78730.1"/>
    <property type="molecule type" value="Genomic_DNA"/>
</dbReference>
<dbReference type="Gene3D" id="3.40.50.300">
    <property type="entry name" value="P-loop containing nucleotide triphosphate hydrolases"/>
    <property type="match status" value="2"/>
</dbReference>
<dbReference type="SUPFAM" id="SSF52540">
    <property type="entry name" value="P-loop containing nucleoside triphosphate hydrolases"/>
    <property type="match status" value="1"/>
</dbReference>
<evidence type="ECO:0000256" key="1">
    <source>
        <dbReference type="SAM" id="Coils"/>
    </source>
</evidence>
<proteinExistence type="predicted"/>
<comment type="caution">
    <text evidence="2">The sequence shown here is derived from an EMBL/GenBank/DDBJ whole genome shotgun (WGS) entry which is preliminary data.</text>
</comment>
<sequence length="917" mass="106270">MLRGSEWGRWDLHVHTKNTAKNDQFKSRDMNEYCEILFKKAIKKDIKVIGITDYLNIDNYKKVLDFKENIYTNNKFTDDEKDKVSDIFIIPNIELRLDKIARKSLINIHILFNPAFIEEVENSLLTKIEFPISTDLSASLNRHGLIKLGKHRDPRLNDEEAYLEGIKHFCVDYNRLIKIINENKLLKENCLVFVANGDNDGVSGLKTHEELLGSTSSNSELRDSIYRQADGIFSSQISDRNYFLGNGKDSSGKIIDRLGFLKPCIHGSDAHTENKLFEPDQQRYCWIKADPTFEGLKQILYEPESRVHIGATVPEFKNDYEVIDHIKLDNNDVFNKEIYFNQNLTTIIGGRSSGKSTLLQCLAKKLNKPLAENKESENRFSHIKDLSSNLQIIWKDGREDDSRRVEYFYQGHMYQKSTNKGIEDIIKEVLLQQKPDIFDKYDEAISNIKISNTTNLTEYSNAKEKIKALNQSLEKLGNYNDVLSQLDKLNEKINKLNLSELNEHELEYYHNKNNVLVENNEKSEKIISILSKLDNLNIDDVFSFHIKQDIPSYKDIPWDLSDEICDIRKYIENEINKSQKEYRKKLESEIDRLSLLNREIENDALFNRVKALLEKSLQATPILTQIEKEKTKKINIENINAEIASFQRLIDEKYDNIEKTWRLMFDELDNLIDSINNISLNKGQLIISSSQEFQVISFRGFIDQRSGLAQSLVSEIPLIKTKEELYQFFNKIKDGLINQSIKLRNSFSLEGFITEFFSDSWFKLKYDVIYDGDSYNNMSQGKKAFVVLKLNLECSDSKCPIIIDQPEDDLDNRAIYSELVSYLKTKKSERQIILVTHNPNVVINADSELVIVANQHGSKSFNTNGKKFEYISGSIESIKAEKESTLTLAKNTIREHICEILEGGEQAFKLRERKYSF</sequence>
<dbReference type="Proteomes" id="UP000540079">
    <property type="component" value="Unassembled WGS sequence"/>
</dbReference>
<reference evidence="2 3" key="1">
    <citation type="journal article" date="2018" name="Front. Microbiol.">
        <title>Genetic and Phylogenetic Characteristics of Pasteurella multocida Isolates From Different Host Species.</title>
        <authorList>
            <person name="Peng Z."/>
            <person name="Liang W."/>
            <person name="Wang F."/>
            <person name="Xu Z."/>
            <person name="Xie Z."/>
            <person name="Lian Z."/>
            <person name="Hua L."/>
            <person name="Zhou R."/>
            <person name="Chen H."/>
            <person name="Wu B."/>
        </authorList>
    </citation>
    <scope>NUCLEOTIDE SEQUENCE [LARGE SCALE GENOMIC DNA]</scope>
    <source>
        <strain evidence="2 3">HNA06</strain>
    </source>
</reference>
<dbReference type="NCBIfam" id="NF045780">
    <property type="entry name" value="TrlF_fam_ATP"/>
    <property type="match status" value="1"/>
</dbReference>
<keyword evidence="1" id="KW-0175">Coiled coil</keyword>
<dbReference type="Gene3D" id="3.20.20.140">
    <property type="entry name" value="Metal-dependent hydrolases"/>
    <property type="match status" value="1"/>
</dbReference>
<dbReference type="InterPro" id="IPR027417">
    <property type="entry name" value="P-loop_NTPase"/>
</dbReference>
<organism evidence="2 3">
    <name type="scientific">Pasteurella multocida</name>
    <dbReference type="NCBI Taxonomy" id="747"/>
    <lineage>
        <taxon>Bacteria</taxon>
        <taxon>Pseudomonadati</taxon>
        <taxon>Pseudomonadota</taxon>
        <taxon>Gammaproteobacteria</taxon>
        <taxon>Pasteurellales</taxon>
        <taxon>Pasteurellaceae</taxon>
        <taxon>Pasteurella</taxon>
    </lineage>
</organism>
<evidence type="ECO:0000313" key="2">
    <source>
        <dbReference type="EMBL" id="NNI78730.1"/>
    </source>
</evidence>
<evidence type="ECO:0000313" key="3">
    <source>
        <dbReference type="Proteomes" id="UP000540079"/>
    </source>
</evidence>
<gene>
    <name evidence="2" type="ORF">C2800_04740</name>
</gene>
<dbReference type="AlphaFoldDB" id="A0A849CQA0"/>
<protein>
    <submittedName>
        <fullName evidence="2">ATPase</fullName>
    </submittedName>
</protein>
<accession>A0A849CQA0</accession>